<keyword evidence="1" id="KW-0614">Plasmid</keyword>
<dbReference type="Proteomes" id="UP000255168">
    <property type="component" value="Plasmid II"/>
</dbReference>
<dbReference type="EMBL" id="LT984807">
    <property type="protein sequence ID" value="SPD58778.1"/>
    <property type="molecule type" value="Genomic_DNA"/>
</dbReference>
<sequence>MTRRTAADLASQSPCQARQRRYAAWVGAMRAMRHARAAALLQRVARFTQRPAGCGGPNPARRRGYGAC</sequence>
<name>A0A375HKL4_9BURK</name>
<proteinExistence type="predicted"/>
<geneLocation type="plasmid" evidence="2">
    <name>ii</name>
</geneLocation>
<organism evidence="1 2">
    <name type="scientific">Cupriavidus neocaledonicus</name>
    <dbReference type="NCBI Taxonomy" id="1040979"/>
    <lineage>
        <taxon>Bacteria</taxon>
        <taxon>Pseudomonadati</taxon>
        <taxon>Pseudomonadota</taxon>
        <taxon>Betaproteobacteria</taxon>
        <taxon>Burkholderiales</taxon>
        <taxon>Burkholderiaceae</taxon>
        <taxon>Cupriavidus</taxon>
    </lineage>
</organism>
<gene>
    <name evidence="1" type="ORF">CBM2607_MP10180</name>
</gene>
<evidence type="ECO:0000313" key="1">
    <source>
        <dbReference type="EMBL" id="SPD58778.1"/>
    </source>
</evidence>
<protein>
    <submittedName>
        <fullName evidence="1">Uncharacterized protein</fullName>
    </submittedName>
</protein>
<reference evidence="1 2" key="1">
    <citation type="submission" date="2018-01" db="EMBL/GenBank/DDBJ databases">
        <authorList>
            <person name="Clerissi C."/>
        </authorList>
    </citation>
    <scope>NUCLEOTIDE SEQUENCE [LARGE SCALE GENOMIC DNA]</scope>
    <source>
        <strain evidence="1">Cupriavidus taiwanensis STM 6160</strain>
        <plasmid evidence="2">ii</plasmid>
    </source>
</reference>
<evidence type="ECO:0000313" key="2">
    <source>
        <dbReference type="Proteomes" id="UP000255168"/>
    </source>
</evidence>
<accession>A0A375HKL4</accession>
<dbReference type="AlphaFoldDB" id="A0A375HKL4"/>